<evidence type="ECO:0008006" key="3">
    <source>
        <dbReference type="Google" id="ProtNLM"/>
    </source>
</evidence>
<name>N1PLB6_DOTSN</name>
<dbReference type="HOGENOM" id="CLU_035441_0_0_1"/>
<dbReference type="OrthoDB" id="5959877at2759"/>
<reference evidence="1 2" key="2">
    <citation type="journal article" date="2012" name="PLoS Pathog.">
        <title>Diverse lifestyles and strategies of plant pathogenesis encoded in the genomes of eighteen Dothideomycetes fungi.</title>
        <authorList>
            <person name="Ohm R.A."/>
            <person name="Feau N."/>
            <person name="Henrissat B."/>
            <person name="Schoch C.L."/>
            <person name="Horwitz B.A."/>
            <person name="Barry K.W."/>
            <person name="Condon B.J."/>
            <person name="Copeland A.C."/>
            <person name="Dhillon B."/>
            <person name="Glaser F."/>
            <person name="Hesse C.N."/>
            <person name="Kosti I."/>
            <person name="LaButti K."/>
            <person name="Lindquist E.A."/>
            <person name="Lucas S."/>
            <person name="Salamov A.A."/>
            <person name="Bradshaw R.E."/>
            <person name="Ciuffetti L."/>
            <person name="Hamelin R.C."/>
            <person name="Kema G.H.J."/>
            <person name="Lawrence C."/>
            <person name="Scott J.A."/>
            <person name="Spatafora J.W."/>
            <person name="Turgeon B.G."/>
            <person name="de Wit P.J.G.M."/>
            <person name="Zhong S."/>
            <person name="Goodwin S.B."/>
            <person name="Grigoriev I.V."/>
        </authorList>
    </citation>
    <scope>NUCLEOTIDE SEQUENCE [LARGE SCALE GENOMIC DNA]</scope>
    <source>
        <strain evidence="2">NZE10 / CBS 128990</strain>
    </source>
</reference>
<sequence length="591" mass="68282">MLERRPILKMVVRASNATVGNDTTSHATTGLLQMHLDGSKDSSDRATALRELIQETSADLTDLTKFYNIPFSPTRIKRLGRYFKQSKAHLAVYTPCESLTSDAQVDWNLLWTYISRQIDRLRTQLASIDELSPLLGSWTPPLIELCERRQKVVLMDGKDAAQVLSDASESISAVSESILGGRFTINRFAAYKAAQQVELLSSRLSEFHQFYDGYDPTFTWWTKKPLQDLSDQMKACVGLIREKLVGIKPGHLDDEIVGQPIGRDGILAEIKHEIICYTPEEIIQIGEREYAWCEKEAIKASQEMGCGAYWRNALERVKNMYVEPGQQIHMVHELAREAIDYVEKHDMVTVPEIARDCWRTYMMTPERQKVNPFFLGGTSIIVSYPTDAMAHDDKLMVMRGNSRALSRSTVFHELIPGHHLQYHYMPRSKPHRQLFETPFWIEGWAFYWEMVLWDRGFAAKPEDKIGMLFWRMHRCARIIFSLKFHLGEWSPQQCIDFLVDKVGHERATAEGEVRRSFNGEYGALYQAGYMLGALQLYKLRQEVVNAGVMSEKRFHDRVMRENTMPIELLRALLKGENLGDRYKSKWRFYDL</sequence>
<dbReference type="Pfam" id="PF05960">
    <property type="entry name" value="DUF885"/>
    <property type="match status" value="1"/>
</dbReference>
<proteinExistence type="predicted"/>
<protein>
    <recommendedName>
        <fullName evidence="3">X-Pro dipeptidyl-peptidase</fullName>
    </recommendedName>
</protein>
<evidence type="ECO:0000313" key="1">
    <source>
        <dbReference type="EMBL" id="EME42345.1"/>
    </source>
</evidence>
<gene>
    <name evidence="1" type="ORF">DOTSEDRAFT_73237</name>
</gene>
<dbReference type="PANTHER" id="PTHR33361:SF15">
    <property type="entry name" value="DUF885 FAMILY LIPOPROTEIN"/>
    <property type="match status" value="1"/>
</dbReference>
<dbReference type="EMBL" id="KB446541">
    <property type="protein sequence ID" value="EME42345.1"/>
    <property type="molecule type" value="Genomic_DNA"/>
</dbReference>
<dbReference type="PANTHER" id="PTHR33361">
    <property type="entry name" value="GLR0591 PROTEIN"/>
    <property type="match status" value="1"/>
</dbReference>
<dbReference type="OMA" id="FHEMIPG"/>
<dbReference type="eggNOG" id="ENOG502SFAI">
    <property type="taxonomic scope" value="Eukaryota"/>
</dbReference>
<keyword evidence="2" id="KW-1185">Reference proteome</keyword>
<dbReference type="AlphaFoldDB" id="N1PLB6"/>
<evidence type="ECO:0000313" key="2">
    <source>
        <dbReference type="Proteomes" id="UP000016933"/>
    </source>
</evidence>
<organism evidence="1 2">
    <name type="scientific">Dothistroma septosporum (strain NZE10 / CBS 128990)</name>
    <name type="common">Red band needle blight fungus</name>
    <name type="synonym">Mycosphaerella pini</name>
    <dbReference type="NCBI Taxonomy" id="675120"/>
    <lineage>
        <taxon>Eukaryota</taxon>
        <taxon>Fungi</taxon>
        <taxon>Dikarya</taxon>
        <taxon>Ascomycota</taxon>
        <taxon>Pezizomycotina</taxon>
        <taxon>Dothideomycetes</taxon>
        <taxon>Dothideomycetidae</taxon>
        <taxon>Mycosphaerellales</taxon>
        <taxon>Mycosphaerellaceae</taxon>
        <taxon>Dothistroma</taxon>
    </lineage>
</organism>
<dbReference type="InterPro" id="IPR010281">
    <property type="entry name" value="DUF885"/>
</dbReference>
<dbReference type="Proteomes" id="UP000016933">
    <property type="component" value="Unassembled WGS sequence"/>
</dbReference>
<reference evidence="2" key="1">
    <citation type="journal article" date="2012" name="PLoS Genet.">
        <title>The genomes of the fungal plant pathogens Cladosporium fulvum and Dothistroma septosporum reveal adaptation to different hosts and lifestyles but also signatures of common ancestry.</title>
        <authorList>
            <person name="de Wit P.J.G.M."/>
            <person name="van der Burgt A."/>
            <person name="Oekmen B."/>
            <person name="Stergiopoulos I."/>
            <person name="Abd-Elsalam K.A."/>
            <person name="Aerts A.L."/>
            <person name="Bahkali A.H."/>
            <person name="Beenen H.G."/>
            <person name="Chettri P."/>
            <person name="Cox M.P."/>
            <person name="Datema E."/>
            <person name="de Vries R.P."/>
            <person name="Dhillon B."/>
            <person name="Ganley A.R."/>
            <person name="Griffiths S.A."/>
            <person name="Guo Y."/>
            <person name="Hamelin R.C."/>
            <person name="Henrissat B."/>
            <person name="Kabir M.S."/>
            <person name="Jashni M.K."/>
            <person name="Kema G."/>
            <person name="Klaubauf S."/>
            <person name="Lapidus A."/>
            <person name="Levasseur A."/>
            <person name="Lindquist E."/>
            <person name="Mehrabi R."/>
            <person name="Ohm R.A."/>
            <person name="Owen T.J."/>
            <person name="Salamov A."/>
            <person name="Schwelm A."/>
            <person name="Schijlen E."/>
            <person name="Sun H."/>
            <person name="van den Burg H.A."/>
            <person name="van Ham R.C.H.J."/>
            <person name="Zhang S."/>
            <person name="Goodwin S.B."/>
            <person name="Grigoriev I.V."/>
            <person name="Collemare J."/>
            <person name="Bradshaw R.E."/>
        </authorList>
    </citation>
    <scope>NUCLEOTIDE SEQUENCE [LARGE SCALE GENOMIC DNA]</scope>
    <source>
        <strain evidence="2">NZE10 / CBS 128990</strain>
    </source>
</reference>
<accession>N1PLB6</accession>